<accession>A0A944DKR9</accession>
<dbReference type="Pfam" id="PF03887">
    <property type="entry name" value="YfbU"/>
    <property type="match status" value="1"/>
</dbReference>
<dbReference type="InterPro" id="IPR005587">
    <property type="entry name" value="UPF0304_YfbU"/>
</dbReference>
<dbReference type="Proteomes" id="UP000692896">
    <property type="component" value="Unassembled WGS sequence"/>
</dbReference>
<evidence type="ECO:0000313" key="2">
    <source>
        <dbReference type="Proteomes" id="UP000692896"/>
    </source>
</evidence>
<name>A0A944DKR9_PSEFL</name>
<proteinExistence type="predicted"/>
<reference evidence="1" key="1">
    <citation type="submission" date="2021-03" db="EMBL/GenBank/DDBJ databases">
        <title>Genomic analysis provides insights into the functional capacity of soil bacteria communities inhabiting an altitudinal gradient in the Atacama Desert.</title>
        <authorList>
            <person name="Gonzalez M."/>
            <person name="Maldonado J."/>
            <person name="Maza F."/>
            <person name="Hodar C."/>
            <person name="Cortes M."/>
            <person name="Palma R."/>
            <person name="Andreani C."/>
            <person name="Gaete A."/>
            <person name="Vasquez-Dean J."/>
            <person name="Acuna V."/>
            <person name="Aguado M."/>
            <person name="Mandakovic D."/>
            <person name="Latorre M."/>
            <person name="Orellana A."/>
            <person name="Gutierrez R."/>
            <person name="Montecino M."/>
            <person name="Allende M."/>
            <person name="Maass A."/>
            <person name="Cambiazo V."/>
        </authorList>
    </citation>
    <scope>NUCLEOTIDE SEQUENCE</scope>
    <source>
        <strain evidence="1">ISL-25</strain>
    </source>
</reference>
<dbReference type="SUPFAM" id="SSF116960">
    <property type="entry name" value="YfbU-like"/>
    <property type="match status" value="1"/>
</dbReference>
<dbReference type="RefSeq" id="WP_214912891.1">
    <property type="nucleotide sequence ID" value="NZ_JAGGNX010000004.1"/>
</dbReference>
<protein>
    <submittedName>
        <fullName evidence="1">YfbU family protein</fullName>
    </submittedName>
</protein>
<sequence length="177" mass="20338">MEFSGKDQLLFTLLTDIHKALNIKDSVDADFIQRMICDGEGWALAHAYPNMFLHEDTPPNVKYVMDVLDLWQLLELGYADLTEAERAELDISASDVVFPGFDGNNESELLSIAHVLTEDLGKWAHFKGRIKNSHMPTTDLYGRMLEELEKQREPYSYELTLDQLKAVVRSQIHPDRR</sequence>
<gene>
    <name evidence="1" type="ORF">J7E47_23250</name>
</gene>
<dbReference type="Gene3D" id="1.10.3190.10">
    <property type="entry name" value="yfbu gene product, domain 2"/>
    <property type="match status" value="1"/>
</dbReference>
<dbReference type="AlphaFoldDB" id="A0A944DKR9"/>
<dbReference type="InterPro" id="IPR023146">
    <property type="entry name" value="YfbU_alpha-helical_sf"/>
</dbReference>
<comment type="caution">
    <text evidence="1">The sequence shown here is derived from an EMBL/GenBank/DDBJ whole genome shotgun (WGS) entry which is preliminary data.</text>
</comment>
<dbReference type="EMBL" id="JAGGOB010000056">
    <property type="protein sequence ID" value="MBT2331637.1"/>
    <property type="molecule type" value="Genomic_DNA"/>
</dbReference>
<evidence type="ECO:0000313" key="1">
    <source>
        <dbReference type="EMBL" id="MBT2331637.1"/>
    </source>
</evidence>
<organism evidence="1 2">
    <name type="scientific">Pseudomonas fluorescens</name>
    <dbReference type="NCBI Taxonomy" id="294"/>
    <lineage>
        <taxon>Bacteria</taxon>
        <taxon>Pseudomonadati</taxon>
        <taxon>Pseudomonadota</taxon>
        <taxon>Gammaproteobacteria</taxon>
        <taxon>Pseudomonadales</taxon>
        <taxon>Pseudomonadaceae</taxon>
        <taxon>Pseudomonas</taxon>
    </lineage>
</organism>